<evidence type="ECO:0000256" key="5">
    <source>
        <dbReference type="SAM" id="MobiDB-lite"/>
    </source>
</evidence>
<evidence type="ECO:0000256" key="1">
    <source>
        <dbReference type="ARBA" id="ARBA00010838"/>
    </source>
</evidence>
<dbReference type="PANTHER" id="PTHR10353">
    <property type="entry name" value="GLYCOSYL HYDROLASE"/>
    <property type="match status" value="1"/>
</dbReference>
<feature type="signal peptide" evidence="6">
    <location>
        <begin position="1"/>
        <end position="23"/>
    </location>
</feature>
<dbReference type="InterPro" id="IPR033132">
    <property type="entry name" value="GH_1_N_CS"/>
</dbReference>
<comment type="caution">
    <text evidence="7">The sequence shown here is derived from an EMBL/GenBank/DDBJ whole genome shotgun (WGS) entry which is preliminary data.</text>
</comment>
<evidence type="ECO:0000256" key="4">
    <source>
        <dbReference type="RuleBase" id="RU003690"/>
    </source>
</evidence>
<dbReference type="Pfam" id="PF00232">
    <property type="entry name" value="Glyco_hydro_1"/>
    <property type="match status" value="2"/>
</dbReference>
<evidence type="ECO:0000313" key="8">
    <source>
        <dbReference type="Proteomes" id="UP000654075"/>
    </source>
</evidence>
<dbReference type="GO" id="GO:0008422">
    <property type="term" value="F:beta-glucosidase activity"/>
    <property type="evidence" value="ECO:0007669"/>
    <property type="project" value="TreeGrafter"/>
</dbReference>
<dbReference type="EMBL" id="CAJNNV010024712">
    <property type="protein sequence ID" value="CAE8610512.1"/>
    <property type="molecule type" value="Genomic_DNA"/>
</dbReference>
<dbReference type="SUPFAM" id="SSF51445">
    <property type="entry name" value="(Trans)glycosidases"/>
    <property type="match status" value="2"/>
</dbReference>
<proteinExistence type="inferred from homology"/>
<dbReference type="PRINTS" id="PR00131">
    <property type="entry name" value="GLHYDRLASE1"/>
</dbReference>
<gene>
    <name evidence="7" type="ORF">PGLA1383_LOCUS28329</name>
</gene>
<feature type="compositionally biased region" description="Low complexity" evidence="5">
    <location>
        <begin position="446"/>
        <end position="512"/>
    </location>
</feature>
<dbReference type="GO" id="GO:0005975">
    <property type="term" value="P:carbohydrate metabolic process"/>
    <property type="evidence" value="ECO:0007669"/>
    <property type="project" value="InterPro"/>
</dbReference>
<protein>
    <recommendedName>
        <fullName evidence="9">Beta-glucosidase</fullName>
    </recommendedName>
</protein>
<accession>A0A813F8F9</accession>
<keyword evidence="6" id="KW-0732">Signal</keyword>
<organism evidence="7 8">
    <name type="scientific">Polarella glacialis</name>
    <name type="common">Dinoflagellate</name>
    <dbReference type="NCBI Taxonomy" id="89957"/>
    <lineage>
        <taxon>Eukaryota</taxon>
        <taxon>Sar</taxon>
        <taxon>Alveolata</taxon>
        <taxon>Dinophyceae</taxon>
        <taxon>Suessiales</taxon>
        <taxon>Suessiaceae</taxon>
        <taxon>Polarella</taxon>
    </lineage>
</organism>
<name>A0A813F8F9_POLGL</name>
<feature type="region of interest" description="Disordered" evidence="5">
    <location>
        <begin position="32"/>
        <end position="54"/>
    </location>
</feature>
<keyword evidence="8" id="KW-1185">Reference proteome</keyword>
<dbReference type="AlphaFoldDB" id="A0A813F8F9"/>
<keyword evidence="2" id="KW-0378">Hydrolase</keyword>
<comment type="similarity">
    <text evidence="1 4">Belongs to the glycosyl hydrolase 1 family.</text>
</comment>
<dbReference type="Gene3D" id="3.20.20.80">
    <property type="entry name" value="Glycosidases"/>
    <property type="match status" value="2"/>
</dbReference>
<evidence type="ECO:0000313" key="7">
    <source>
        <dbReference type="EMBL" id="CAE8610512.1"/>
    </source>
</evidence>
<keyword evidence="3" id="KW-0326">Glycosidase</keyword>
<reference evidence="7" key="1">
    <citation type="submission" date="2021-02" db="EMBL/GenBank/DDBJ databases">
        <authorList>
            <person name="Dougan E. K."/>
            <person name="Rhodes N."/>
            <person name="Thang M."/>
            <person name="Chan C."/>
        </authorList>
    </citation>
    <scope>NUCLEOTIDE SEQUENCE</scope>
</reference>
<dbReference type="OrthoDB" id="65569at2759"/>
<dbReference type="InterPro" id="IPR001360">
    <property type="entry name" value="Glyco_hydro_1"/>
</dbReference>
<dbReference type="PANTHER" id="PTHR10353:SF36">
    <property type="entry name" value="LP05116P"/>
    <property type="match status" value="1"/>
</dbReference>
<sequence>RWRWSGRRVAATSVLLLSRSVAALRASARRRRRVQRRAHAGDQRPQTPESVSRRQGFVTVASRGLAAGAPLMAHQPLAVAEGLAAAGVAEDWRRFPASFQWGVATSAFQVEGSPSAGGKGPSIWDSFSHIKGNISDNSTADVACDDLARYKEDVELVHSLGAKAYRFSLSWSRILPTGTAAGGISEEGLAFYEALCQEVRARGLEPVVTLYHWDLPQALEDRGGWLNRATVDAFDEYAEVCFNRLGKYVRTWCSINEPWTQCVLGYCFGAHAPGRSIAPGEEPYLAGHNMLLAHAAAAQAYRKVRPAEGRLAMVLNTEWYEAQEPGNSADRVAVERALAFNLGWFAEPLYKGDYPPVMRQRLGERLPQPQFSAEERQALQGSNDFFALNCYSARYVCEDTPWRNLQNLPATLRTLPYIADVVVAKFKAAVAEAEAKKLAEAEAQKSNNNSSINNSSSSNATIDSGINNNAASNGNNHARSNSSNSTNNNNSNATSKATNNANGNSTSSAQSSRILTGGPATPPGGVPPSSSWISDKGYETAVPLDAELTATGWPVAHYGLGRLLLHVQKTFKPPGGIVVTEAGAAFSADSKGSAEQASYLEAQAVVLRKAMVEGADVRGYFWWTLMDNFEWSYGYTKHFGLFAVDFDGSLARTERPAARTFQQLAKRNSVAESVSEAQFAASLERPDGR</sequence>
<feature type="chain" id="PRO_5032807826" description="Beta-glucosidase" evidence="6">
    <location>
        <begin position="24"/>
        <end position="689"/>
    </location>
</feature>
<evidence type="ECO:0000256" key="6">
    <source>
        <dbReference type="SAM" id="SignalP"/>
    </source>
</evidence>
<evidence type="ECO:0000256" key="3">
    <source>
        <dbReference type="ARBA" id="ARBA00023295"/>
    </source>
</evidence>
<feature type="region of interest" description="Disordered" evidence="5">
    <location>
        <begin position="442"/>
        <end position="532"/>
    </location>
</feature>
<dbReference type="InterPro" id="IPR017853">
    <property type="entry name" value="GH"/>
</dbReference>
<evidence type="ECO:0000256" key="2">
    <source>
        <dbReference type="ARBA" id="ARBA00022801"/>
    </source>
</evidence>
<evidence type="ECO:0008006" key="9">
    <source>
        <dbReference type="Google" id="ProtNLM"/>
    </source>
</evidence>
<feature type="non-terminal residue" evidence="7">
    <location>
        <position position="689"/>
    </location>
</feature>
<dbReference type="Proteomes" id="UP000654075">
    <property type="component" value="Unassembled WGS sequence"/>
</dbReference>
<dbReference type="PROSITE" id="PS00653">
    <property type="entry name" value="GLYCOSYL_HYDROL_F1_2"/>
    <property type="match status" value="1"/>
</dbReference>